<keyword evidence="1" id="KW-0472">Membrane</keyword>
<evidence type="ECO:0000256" key="1">
    <source>
        <dbReference type="SAM" id="Phobius"/>
    </source>
</evidence>
<dbReference type="Proteomes" id="UP000490386">
    <property type="component" value="Unassembled WGS sequence"/>
</dbReference>
<dbReference type="RefSeq" id="WP_151422115.1">
    <property type="nucleotide sequence ID" value="NZ_WBJX01000001.1"/>
</dbReference>
<evidence type="ECO:0008006" key="4">
    <source>
        <dbReference type="Google" id="ProtNLM"/>
    </source>
</evidence>
<name>A0A7J5B4I2_9MICO</name>
<comment type="caution">
    <text evidence="2">The sequence shown here is derived from an EMBL/GenBank/DDBJ whole genome shotgun (WGS) entry which is preliminary data.</text>
</comment>
<gene>
    <name evidence="2" type="ORF">F8O03_01735</name>
</gene>
<dbReference type="AlphaFoldDB" id="A0A7J5B4I2"/>
<keyword evidence="1" id="KW-0812">Transmembrane</keyword>
<sequence length="292" mass="31488">MSTVDPARTHAQRAAVKARRVGSPGALAVLLTLDAGLAVGGFLAAVGLSSLFAIEQIERGSGFPVLALMPLLMPVGIFVSLGFLIAQAAGRRTYTGASDFTRALADGQPIWFAGAAVGAWASLAALIAGTSVKPLVLFLNEDGTPVVDDSPWTLTVLPWAMPVALTVLLALSVWRRVARGRRDRRTESTFETMFASGTRTSGVVTQGVERPRESARVVSRWTIRFTDHRGQTRWTTPWGLFHEDSLPGFGDQVTVIYDPASPGDERRILIAREHPDRIESYQAHTPPFPFGA</sequence>
<feature type="transmembrane region" description="Helical" evidence="1">
    <location>
        <begin position="110"/>
        <end position="132"/>
    </location>
</feature>
<keyword evidence="3" id="KW-1185">Reference proteome</keyword>
<reference evidence="2 3" key="1">
    <citation type="submission" date="2019-09" db="EMBL/GenBank/DDBJ databases">
        <title>Phylogeny of genus Pseudoclavibacter and closely related genus.</title>
        <authorList>
            <person name="Li Y."/>
        </authorList>
    </citation>
    <scope>NUCLEOTIDE SEQUENCE [LARGE SCALE GENOMIC DNA]</scope>
    <source>
        <strain evidence="2 3">THG-MD12</strain>
    </source>
</reference>
<accession>A0A7J5B4I2</accession>
<protein>
    <recommendedName>
        <fullName evidence="4">DUF3592 domain-containing protein</fullName>
    </recommendedName>
</protein>
<dbReference type="OrthoDB" id="5197046at2"/>
<keyword evidence="1" id="KW-1133">Transmembrane helix</keyword>
<evidence type="ECO:0000313" key="3">
    <source>
        <dbReference type="Proteomes" id="UP000490386"/>
    </source>
</evidence>
<organism evidence="2 3">
    <name type="scientific">Pseudoclavibacter terrae</name>
    <dbReference type="NCBI Taxonomy" id="1530195"/>
    <lineage>
        <taxon>Bacteria</taxon>
        <taxon>Bacillati</taxon>
        <taxon>Actinomycetota</taxon>
        <taxon>Actinomycetes</taxon>
        <taxon>Micrococcales</taxon>
        <taxon>Microbacteriaceae</taxon>
        <taxon>Pseudoclavibacter</taxon>
    </lineage>
</organism>
<feature type="transmembrane region" description="Helical" evidence="1">
    <location>
        <begin position="66"/>
        <end position="89"/>
    </location>
</feature>
<proteinExistence type="predicted"/>
<feature type="transmembrane region" description="Helical" evidence="1">
    <location>
        <begin position="152"/>
        <end position="174"/>
    </location>
</feature>
<feature type="transmembrane region" description="Helical" evidence="1">
    <location>
        <begin position="27"/>
        <end position="54"/>
    </location>
</feature>
<evidence type="ECO:0000313" key="2">
    <source>
        <dbReference type="EMBL" id="KAB1639093.1"/>
    </source>
</evidence>
<dbReference type="EMBL" id="WBJX01000001">
    <property type="protein sequence ID" value="KAB1639093.1"/>
    <property type="molecule type" value="Genomic_DNA"/>
</dbReference>